<dbReference type="PROSITE" id="PS50075">
    <property type="entry name" value="CARRIER"/>
    <property type="match status" value="1"/>
</dbReference>
<dbReference type="InterPro" id="IPR042099">
    <property type="entry name" value="ANL_N_sf"/>
</dbReference>
<evidence type="ECO:0000256" key="2">
    <source>
        <dbReference type="ARBA" id="ARBA00022450"/>
    </source>
</evidence>
<dbReference type="Pfam" id="PF00668">
    <property type="entry name" value="Condensation"/>
    <property type="match status" value="1"/>
</dbReference>
<dbReference type="InterPro" id="IPR045851">
    <property type="entry name" value="AMP-bd_C_sf"/>
</dbReference>
<keyword evidence="2" id="KW-0596">Phosphopantetheine</keyword>
<dbReference type="Gene3D" id="1.10.1200.10">
    <property type="entry name" value="ACP-like"/>
    <property type="match status" value="1"/>
</dbReference>
<dbReference type="Gene3D" id="3.30.300.30">
    <property type="match status" value="1"/>
</dbReference>
<evidence type="ECO:0000259" key="5">
    <source>
        <dbReference type="PROSITE" id="PS50075"/>
    </source>
</evidence>
<protein>
    <submittedName>
        <fullName evidence="6">Amino acid adenylation domain-containing protein</fullName>
    </submittedName>
</protein>
<evidence type="ECO:0000256" key="1">
    <source>
        <dbReference type="ARBA" id="ARBA00001957"/>
    </source>
</evidence>
<comment type="cofactor">
    <cofactor evidence="1">
        <name>pantetheine 4'-phosphate</name>
        <dbReference type="ChEBI" id="CHEBI:47942"/>
    </cofactor>
</comment>
<dbReference type="Pfam" id="PF13193">
    <property type="entry name" value="AMP-binding_C"/>
    <property type="match status" value="1"/>
</dbReference>
<dbReference type="Pfam" id="PF00550">
    <property type="entry name" value="PP-binding"/>
    <property type="match status" value="1"/>
</dbReference>
<dbReference type="PANTHER" id="PTHR45527">
    <property type="entry name" value="NONRIBOSOMAL PEPTIDE SYNTHETASE"/>
    <property type="match status" value="1"/>
</dbReference>
<dbReference type="InterPro" id="IPR009081">
    <property type="entry name" value="PP-bd_ACP"/>
</dbReference>
<keyword evidence="3" id="KW-0597">Phosphoprotein</keyword>
<reference evidence="6" key="1">
    <citation type="submission" date="2022-06" db="EMBL/GenBank/DDBJ databases">
        <title>Draft genome sequence of Streptomyces sp. RB6PN25 isolated from peat swamp forest in Thailand.</title>
        <authorList>
            <person name="Duangmal K."/>
            <person name="Klaysubun C."/>
        </authorList>
    </citation>
    <scope>NUCLEOTIDE SEQUENCE</scope>
    <source>
        <strain evidence="6">RB6PN25</strain>
    </source>
</reference>
<dbReference type="Pfam" id="PF00501">
    <property type="entry name" value="AMP-binding"/>
    <property type="match status" value="1"/>
</dbReference>
<feature type="domain" description="Carrier" evidence="5">
    <location>
        <begin position="508"/>
        <end position="584"/>
    </location>
</feature>
<evidence type="ECO:0000313" key="6">
    <source>
        <dbReference type="EMBL" id="MCQ4081089.1"/>
    </source>
</evidence>
<dbReference type="InterPro" id="IPR023213">
    <property type="entry name" value="CAT-like_dom_sf"/>
</dbReference>
<dbReference type="SUPFAM" id="SSF52777">
    <property type="entry name" value="CoA-dependent acyltransferases"/>
    <property type="match status" value="2"/>
</dbReference>
<sequence>MTHGNLWRTFVRVAGSHPDREAYVGPEGALDYRQLAVAAAMLADRLCMRKVGAGDLVTVEMPVGSGFVVGVLAAVAVGATYLPIDVSGPARRREQILEDARPSVVLQADDDDLRAALRLSETSAAPGSPDPGRHDPATDDDDPAYVIYTSGSTGRPKGVVVPARGVHNLLAAFQSRAPLSPGARHSWWTSPGFDVSVYEMWSALLNGGTVVPVPDAHRRDIDATLDYLAEHHIDSAYLPPQFLPSLRDRVVSGGPAPRLRRLLTGVEPIPIGLLVDLQSCMPDVVVVNGYGPTETTVCATLYTVPERCTEPQRRTPIGSVIEGNRGFVLDDRLAPVGPGQPGELCVAGRGLALGYLHDPSRTAERFVAAADGDGLMYRTGDLVVADVEGELTFLGRIDDQLKIDGVRIEPAETEVALRRLDEISDVAVLARPTSPGGPLVLTAFVVLSDAVGEATGDLWTVIRARLAEELPAQAVPRRFFALERIPMTSDGKLDRAALPQPNDAPARPARNEHERTVEDACRALLPHTPPSALDLGFAEIGGDSLQAARLSIALRSATGRAVTAAHVLEAETLADLAAKVSAMPVDDASDDENAGQSEAPLTPGQAGMWAAELISAAPGSFHESVALELTGPVDPDRTARELTAVLNRHVVFRGCIDEGGALFVTDGEPVSVAVRSVAPGESLEHGWQQLLAELQRPAFDVTKGPLVRAAVLAAPDTVRVLLVWHHLVIDAWSARVVLEELTAALSGHAPSRSEEHGHADYAHRQRSYLDSTEGKLAVCAAADRIRAWLPPLGEGESGPVQSSCSVTELAVGPRVWSKVRDCARRNGTTVFAVTLAATLEPVCQLAETGGRFALTVADRNEPADAAAAGYFLTTVPFGLPPGDGRVTPGPNDALRRAREVIAEAREMSRVPFPALMAELGLRETRSVAPLVIAWDRDPATALSVPGCTVRSLSVSPLGVRWPWTVLFTDRADLGMSGRIEFPPWVPGDRVARFGAELESMLDEFASLA</sequence>
<comment type="caution">
    <text evidence="6">The sequence shown here is derived from an EMBL/GenBank/DDBJ whole genome shotgun (WGS) entry which is preliminary data.</text>
</comment>
<dbReference type="NCBIfam" id="TIGR01733">
    <property type="entry name" value="AA-adenyl-dom"/>
    <property type="match status" value="1"/>
</dbReference>
<dbReference type="CDD" id="cd05930">
    <property type="entry name" value="A_NRPS"/>
    <property type="match status" value="1"/>
</dbReference>
<feature type="region of interest" description="Disordered" evidence="4">
    <location>
        <begin position="120"/>
        <end position="145"/>
    </location>
</feature>
<dbReference type="PROSITE" id="PS00455">
    <property type="entry name" value="AMP_BINDING"/>
    <property type="match status" value="1"/>
</dbReference>
<dbReference type="PANTHER" id="PTHR45527:SF1">
    <property type="entry name" value="FATTY ACID SYNTHASE"/>
    <property type="match status" value="1"/>
</dbReference>
<name>A0ABT1PTU3_9ACTN</name>
<dbReference type="Gene3D" id="3.30.559.30">
    <property type="entry name" value="Nonribosomal peptide synthetase, condensation domain"/>
    <property type="match status" value="1"/>
</dbReference>
<evidence type="ECO:0000256" key="3">
    <source>
        <dbReference type="ARBA" id="ARBA00022553"/>
    </source>
</evidence>
<gene>
    <name evidence="6" type="ORF">NGB36_10865</name>
</gene>
<dbReference type="InterPro" id="IPR025110">
    <property type="entry name" value="AMP-bd_C"/>
</dbReference>
<proteinExistence type="predicted"/>
<dbReference type="RefSeq" id="WP_255919996.1">
    <property type="nucleotide sequence ID" value="NZ_JANFNG010000006.1"/>
</dbReference>
<dbReference type="InterPro" id="IPR020806">
    <property type="entry name" value="PKS_PP-bd"/>
</dbReference>
<dbReference type="InterPro" id="IPR010071">
    <property type="entry name" value="AA_adenyl_dom"/>
</dbReference>
<evidence type="ECO:0000256" key="4">
    <source>
        <dbReference type="SAM" id="MobiDB-lite"/>
    </source>
</evidence>
<dbReference type="Proteomes" id="UP001057702">
    <property type="component" value="Unassembled WGS sequence"/>
</dbReference>
<keyword evidence="7" id="KW-1185">Reference proteome</keyword>
<evidence type="ECO:0000313" key="7">
    <source>
        <dbReference type="Proteomes" id="UP001057702"/>
    </source>
</evidence>
<dbReference type="Gene3D" id="3.30.559.10">
    <property type="entry name" value="Chloramphenicol acetyltransferase-like domain"/>
    <property type="match status" value="1"/>
</dbReference>
<dbReference type="InterPro" id="IPR020845">
    <property type="entry name" value="AMP-binding_CS"/>
</dbReference>
<dbReference type="InterPro" id="IPR036736">
    <property type="entry name" value="ACP-like_sf"/>
</dbReference>
<accession>A0ABT1PTU3</accession>
<dbReference type="SUPFAM" id="SSF47336">
    <property type="entry name" value="ACP-like"/>
    <property type="match status" value="1"/>
</dbReference>
<feature type="region of interest" description="Disordered" evidence="4">
    <location>
        <begin position="492"/>
        <end position="513"/>
    </location>
</feature>
<dbReference type="InterPro" id="IPR001242">
    <property type="entry name" value="Condensation_dom"/>
</dbReference>
<dbReference type="EMBL" id="JANFNG010000006">
    <property type="protein sequence ID" value="MCQ4081089.1"/>
    <property type="molecule type" value="Genomic_DNA"/>
</dbReference>
<dbReference type="PRINTS" id="PR00154">
    <property type="entry name" value="AMPBINDING"/>
</dbReference>
<organism evidence="6 7">
    <name type="scientific">Streptomyces humicola</name>
    <dbReference type="NCBI Taxonomy" id="2953240"/>
    <lineage>
        <taxon>Bacteria</taxon>
        <taxon>Bacillati</taxon>
        <taxon>Actinomycetota</taxon>
        <taxon>Actinomycetes</taxon>
        <taxon>Kitasatosporales</taxon>
        <taxon>Streptomycetaceae</taxon>
        <taxon>Streptomyces</taxon>
    </lineage>
</organism>
<dbReference type="SUPFAM" id="SSF56801">
    <property type="entry name" value="Acetyl-CoA synthetase-like"/>
    <property type="match status" value="1"/>
</dbReference>
<dbReference type="Gene3D" id="3.40.50.12780">
    <property type="entry name" value="N-terminal domain of ligase-like"/>
    <property type="match status" value="1"/>
</dbReference>
<dbReference type="InterPro" id="IPR000873">
    <property type="entry name" value="AMP-dep_synth/lig_dom"/>
</dbReference>
<dbReference type="InterPro" id="IPR020459">
    <property type="entry name" value="AMP-binding"/>
</dbReference>
<dbReference type="SMART" id="SM00823">
    <property type="entry name" value="PKS_PP"/>
    <property type="match status" value="1"/>
</dbReference>